<reference evidence="2 3" key="1">
    <citation type="submission" date="2015-10" db="EMBL/GenBank/DDBJ databases">
        <title>Draft genome sequence of Streptomyces cellostaticus DSM 40189, type strain for the species Streptomyces cellostaticus.</title>
        <authorList>
            <person name="Ruckert C."/>
            <person name="Winkler A."/>
            <person name="Kalinowski J."/>
            <person name="Kampfer P."/>
            <person name="Glaeser S."/>
        </authorList>
    </citation>
    <scope>NUCLEOTIDE SEQUENCE [LARGE SCALE GENOMIC DNA]</scope>
    <source>
        <strain evidence="2 3">DSM 40189</strain>
    </source>
</reference>
<feature type="compositionally biased region" description="Basic residues" evidence="1">
    <location>
        <begin position="68"/>
        <end position="81"/>
    </location>
</feature>
<dbReference type="Proteomes" id="UP000054241">
    <property type="component" value="Unassembled WGS sequence"/>
</dbReference>
<dbReference type="AlphaFoldDB" id="A0A124HDR8"/>
<organism evidence="2 3">
    <name type="scientific">Streptomyces cellostaticus</name>
    <dbReference type="NCBI Taxonomy" id="67285"/>
    <lineage>
        <taxon>Bacteria</taxon>
        <taxon>Bacillati</taxon>
        <taxon>Actinomycetota</taxon>
        <taxon>Actinomycetes</taxon>
        <taxon>Kitasatosporales</taxon>
        <taxon>Streptomycetaceae</taxon>
        <taxon>Streptomyces</taxon>
    </lineage>
</organism>
<evidence type="ECO:0000313" key="2">
    <source>
        <dbReference type="EMBL" id="KUM98437.1"/>
    </source>
</evidence>
<evidence type="ECO:0000256" key="1">
    <source>
        <dbReference type="SAM" id="MobiDB-lite"/>
    </source>
</evidence>
<protein>
    <submittedName>
        <fullName evidence="2">Uncharacterized protein</fullName>
    </submittedName>
</protein>
<evidence type="ECO:0000313" key="3">
    <source>
        <dbReference type="Proteomes" id="UP000054241"/>
    </source>
</evidence>
<feature type="region of interest" description="Disordered" evidence="1">
    <location>
        <begin position="27"/>
        <end position="93"/>
    </location>
</feature>
<name>A0A124HDR8_9ACTN</name>
<gene>
    <name evidence="2" type="ORF">AQI88_03435</name>
</gene>
<dbReference type="EMBL" id="LMWL01000005">
    <property type="protein sequence ID" value="KUM98437.1"/>
    <property type="molecule type" value="Genomic_DNA"/>
</dbReference>
<feature type="compositionally biased region" description="Polar residues" evidence="1">
    <location>
        <begin position="27"/>
        <end position="38"/>
    </location>
</feature>
<proteinExistence type="predicted"/>
<keyword evidence="3" id="KW-1185">Reference proteome</keyword>
<sequence>MTSIAPVNSARLDRVWIWPSCWSRSAPSVARQTGSTDGAQGMGHRPSPIEAAAVTARATHPLAPRRVAGSRRARAMAKARRPQPAVISPARKRNAYGLLATDSSLT</sequence>
<comment type="caution">
    <text evidence="2">The sequence shown here is derived from an EMBL/GenBank/DDBJ whole genome shotgun (WGS) entry which is preliminary data.</text>
</comment>
<accession>A0A124HDR8</accession>